<comment type="similarity">
    <text evidence="1">Belongs to the EcnA/EcnB lipoprotein family.</text>
</comment>
<evidence type="ECO:0000313" key="8">
    <source>
        <dbReference type="EMBL" id="RSZ44675.1"/>
    </source>
</evidence>
<evidence type="ECO:0000256" key="2">
    <source>
        <dbReference type="ARBA" id="ARBA00022475"/>
    </source>
</evidence>
<comment type="caution">
    <text evidence="7">The sequence shown here is derived from an EMBL/GenBank/DDBJ whole genome shotgun (WGS) entry which is preliminary data.</text>
</comment>
<dbReference type="AlphaFoldDB" id="A0A3P3EYD1"/>
<dbReference type="GO" id="GO:0009636">
    <property type="term" value="P:response to toxic substance"/>
    <property type="evidence" value="ECO:0007669"/>
    <property type="project" value="InterPro"/>
</dbReference>
<dbReference type="Proteomes" id="UP000271590">
    <property type="component" value="Unassembled WGS sequence"/>
</dbReference>
<keyword evidence="6 7" id="KW-0449">Lipoprotein</keyword>
<keyword evidence="9" id="KW-1185">Reference proteome</keyword>
<evidence type="ECO:0000313" key="10">
    <source>
        <dbReference type="Proteomes" id="UP000271590"/>
    </source>
</evidence>
<sequence length="46" mass="4816">MKQLTALIAVAFALAIPLGGCNTFRGAGQDIQKGGEKVEDAAKKRQ</sequence>
<dbReference type="InterPro" id="IPR012556">
    <property type="entry name" value="Entericidin"/>
</dbReference>
<accession>A0A3P3EYD1</accession>
<name>A0A3P3EYD1_9BURK</name>
<organism evidence="7 10">
    <name type="scientific">Variovorax beijingensis</name>
    <dbReference type="NCBI Taxonomy" id="2496117"/>
    <lineage>
        <taxon>Bacteria</taxon>
        <taxon>Pseudomonadati</taxon>
        <taxon>Pseudomonadota</taxon>
        <taxon>Betaproteobacteria</taxon>
        <taxon>Burkholderiales</taxon>
        <taxon>Comamonadaceae</taxon>
        <taxon>Variovorax</taxon>
    </lineage>
</organism>
<dbReference type="Proteomes" id="UP000271137">
    <property type="component" value="Unassembled WGS sequence"/>
</dbReference>
<dbReference type="EMBL" id="RQXU01000002">
    <property type="protein sequence ID" value="RRH91409.1"/>
    <property type="molecule type" value="Genomic_DNA"/>
</dbReference>
<evidence type="ECO:0000256" key="1">
    <source>
        <dbReference type="ARBA" id="ARBA00010296"/>
    </source>
</evidence>
<reference evidence="7 10" key="1">
    <citation type="submission" date="2018-11" db="EMBL/GenBank/DDBJ databases">
        <title>The genome of Variovorax sp T529.</title>
        <authorList>
            <person name="Gao J."/>
        </authorList>
    </citation>
    <scope>NUCLEOTIDE SEQUENCE [LARGE SCALE GENOMIC DNA]</scope>
    <source>
        <strain evidence="7 10">T529</strain>
    </source>
</reference>
<dbReference type="RefSeq" id="WP_124957172.1">
    <property type="nucleotide sequence ID" value="NZ_CBFHCE010000087.1"/>
</dbReference>
<evidence type="ECO:0000313" key="9">
    <source>
        <dbReference type="Proteomes" id="UP000271137"/>
    </source>
</evidence>
<keyword evidence="4" id="KW-0472">Membrane</keyword>
<evidence type="ECO:0000256" key="6">
    <source>
        <dbReference type="ARBA" id="ARBA00023288"/>
    </source>
</evidence>
<gene>
    <name evidence="7" type="ORF">EH244_04085</name>
    <name evidence="8" type="ORF">EJO66_01515</name>
</gene>
<dbReference type="GO" id="GO:0016020">
    <property type="term" value="C:membrane"/>
    <property type="evidence" value="ECO:0007669"/>
    <property type="project" value="InterPro"/>
</dbReference>
<evidence type="ECO:0000313" key="7">
    <source>
        <dbReference type="EMBL" id="RRH91409.1"/>
    </source>
</evidence>
<keyword evidence="5" id="KW-0564">Palmitate</keyword>
<keyword evidence="3" id="KW-0732">Signal</keyword>
<keyword evidence="2" id="KW-1003">Cell membrane</keyword>
<protein>
    <submittedName>
        <fullName evidence="7">Entericidin A/B family lipoprotein</fullName>
    </submittedName>
</protein>
<reference evidence="8 9" key="2">
    <citation type="submission" date="2018-12" db="EMBL/GenBank/DDBJ databases">
        <title>The genome sequences of strain 502.</title>
        <authorList>
            <person name="Gao J."/>
            <person name="Sun J."/>
        </authorList>
    </citation>
    <scope>NUCLEOTIDE SEQUENCE [LARGE SCALE GENOMIC DNA]</scope>
    <source>
        <strain evidence="8 9">502</strain>
    </source>
</reference>
<dbReference type="EMBL" id="RXFQ01000001">
    <property type="protein sequence ID" value="RSZ44675.1"/>
    <property type="molecule type" value="Genomic_DNA"/>
</dbReference>
<proteinExistence type="inferred from homology"/>
<evidence type="ECO:0000256" key="4">
    <source>
        <dbReference type="ARBA" id="ARBA00023136"/>
    </source>
</evidence>
<evidence type="ECO:0000256" key="5">
    <source>
        <dbReference type="ARBA" id="ARBA00023139"/>
    </source>
</evidence>
<evidence type="ECO:0000256" key="3">
    <source>
        <dbReference type="ARBA" id="ARBA00022729"/>
    </source>
</evidence>
<dbReference type="Pfam" id="PF08085">
    <property type="entry name" value="Entericidin"/>
    <property type="match status" value="1"/>
</dbReference>